<gene>
    <name evidence="6" type="primary">mu</name>
</gene>
<evidence type="ECO:0000256" key="2">
    <source>
        <dbReference type="ARBA" id="ARBA00022844"/>
    </source>
</evidence>
<accession>A1E170</accession>
<protein>
    <submittedName>
        <fullName evidence="6">Core protein 2</fullName>
    </submittedName>
</protein>
<reference evidence="6" key="1">
    <citation type="submission" date="2006-10" db="EMBL/GenBank/DDBJ databases">
        <title>The taxonomy status of fowl adenovirus QU strain from quail.</title>
        <authorList>
            <person name="Huang B."/>
            <person name="Ai W."/>
            <person name="Wang L."/>
        </authorList>
    </citation>
    <scope>NUCLEOTIDE SEQUENCE</scope>
    <source>
        <strain evidence="6">QU</strain>
    </source>
</reference>
<feature type="transmembrane region" description="Helical" evidence="5">
    <location>
        <begin position="38"/>
        <end position="63"/>
    </location>
</feature>
<keyword evidence="5" id="KW-0472">Membrane</keyword>
<proteinExistence type="predicted"/>
<keyword evidence="2" id="KW-0946">Virion</keyword>
<evidence type="ECO:0000313" key="6">
    <source>
        <dbReference type="EMBL" id="ABK79651.1"/>
    </source>
</evidence>
<name>A1E170_DADV1</name>
<comment type="subcellular location">
    <subcellularLocation>
        <location evidence="1">Virion</location>
    </subcellularLocation>
</comment>
<organism evidence="6">
    <name type="scientific">Duck adenovirus 1</name>
    <name type="common">DAdV-1</name>
    <dbReference type="NCBI Taxonomy" id="130329"/>
    <lineage>
        <taxon>Viruses</taxon>
        <taxon>Varidnaviria</taxon>
        <taxon>Bamfordvirae</taxon>
        <taxon>Preplasmiviricota</taxon>
        <taxon>Polisuviricotina</taxon>
        <taxon>Pharingeaviricetes</taxon>
        <taxon>Rowavirales</taxon>
        <taxon>Adenoviridae</taxon>
        <taxon>Barthadenovirus</taxon>
        <taxon>Barthadenovirus galloanserae</taxon>
        <taxon>Duck atadenovirus A</taxon>
    </lineage>
</organism>
<dbReference type="GO" id="GO:0003677">
    <property type="term" value="F:DNA binding"/>
    <property type="evidence" value="ECO:0007669"/>
    <property type="project" value="UniProtKB-KW"/>
</dbReference>
<dbReference type="Pfam" id="PF05829">
    <property type="entry name" value="Adeno_PX"/>
    <property type="match status" value="1"/>
</dbReference>
<dbReference type="InterPro" id="IPR008393">
    <property type="entry name" value="Adenovirus_late_L2_mu_core"/>
</dbReference>
<keyword evidence="5" id="KW-1133">Transmembrane helix</keyword>
<evidence type="ECO:0000256" key="5">
    <source>
        <dbReference type="SAM" id="Phobius"/>
    </source>
</evidence>
<evidence type="ECO:0000256" key="3">
    <source>
        <dbReference type="ARBA" id="ARBA00022921"/>
    </source>
</evidence>
<evidence type="ECO:0000256" key="1">
    <source>
        <dbReference type="ARBA" id="ARBA00004328"/>
    </source>
</evidence>
<evidence type="ECO:0000256" key="4">
    <source>
        <dbReference type="ARBA" id="ARBA00023125"/>
    </source>
</evidence>
<sequence>MRRSRSYGGLRYGHSVVRYRRISQVRARRPRRRLKGGFLPAIIPLIAAAISAAPAIAGTVIAAKNAR</sequence>
<keyword evidence="5" id="KW-0812">Transmembrane</keyword>
<keyword evidence="4" id="KW-0238">DNA-binding</keyword>
<dbReference type="EMBL" id="EF093508">
    <property type="protein sequence ID" value="ABK79651.1"/>
    <property type="molecule type" value="Genomic_DNA"/>
</dbReference>
<dbReference type="GO" id="GO:0019013">
    <property type="term" value="C:viral nucleocapsid"/>
    <property type="evidence" value="ECO:0007669"/>
    <property type="project" value="InterPro"/>
</dbReference>
<keyword evidence="3" id="KW-0426">Late protein</keyword>